<sequence length="130" mass="15137">MQAYQDLDASLFNQIHTNDVIRVAIDGNLLLVGQQYKDQNLENFNRWNQTRVKQKIEFSFISRIQSGLWAHETGIYKLTRFTDSGSQSYYGKFQVMLKKVGDRWKIYMDSDTNEGGKVGESDFQKGDILR</sequence>
<name>A0ABQ3ICM2_9BACT</name>
<evidence type="ECO:0000313" key="1">
    <source>
        <dbReference type="EMBL" id="GHE75392.1"/>
    </source>
</evidence>
<reference evidence="2" key="1">
    <citation type="journal article" date="2019" name="Int. J. Syst. Evol. Microbiol.">
        <title>The Global Catalogue of Microorganisms (GCM) 10K type strain sequencing project: providing services to taxonomists for standard genome sequencing and annotation.</title>
        <authorList>
            <consortium name="The Broad Institute Genomics Platform"/>
            <consortium name="The Broad Institute Genome Sequencing Center for Infectious Disease"/>
            <person name="Wu L."/>
            <person name="Ma J."/>
        </authorList>
    </citation>
    <scope>NUCLEOTIDE SEQUENCE [LARGE SCALE GENOMIC DNA]</scope>
    <source>
        <strain evidence="2">CGMCC 1.15111</strain>
    </source>
</reference>
<organism evidence="1 2">
    <name type="scientific">Roseivirga thermotolerans</name>
    <dbReference type="NCBI Taxonomy" id="1758176"/>
    <lineage>
        <taxon>Bacteria</taxon>
        <taxon>Pseudomonadati</taxon>
        <taxon>Bacteroidota</taxon>
        <taxon>Cytophagia</taxon>
        <taxon>Cytophagales</taxon>
        <taxon>Roseivirgaceae</taxon>
        <taxon>Roseivirga</taxon>
    </lineage>
</organism>
<dbReference type="SUPFAM" id="SSF54427">
    <property type="entry name" value="NTF2-like"/>
    <property type="match status" value="1"/>
</dbReference>
<gene>
    <name evidence="1" type="ORF">GCM10011340_35310</name>
</gene>
<dbReference type="Proteomes" id="UP000658258">
    <property type="component" value="Unassembled WGS sequence"/>
</dbReference>
<dbReference type="EMBL" id="BNAG01000006">
    <property type="protein sequence ID" value="GHE75392.1"/>
    <property type="molecule type" value="Genomic_DNA"/>
</dbReference>
<evidence type="ECO:0008006" key="3">
    <source>
        <dbReference type="Google" id="ProtNLM"/>
    </source>
</evidence>
<dbReference type="InterPro" id="IPR032710">
    <property type="entry name" value="NTF2-like_dom_sf"/>
</dbReference>
<keyword evidence="2" id="KW-1185">Reference proteome</keyword>
<accession>A0ABQ3ICM2</accession>
<dbReference type="Gene3D" id="3.10.450.50">
    <property type="match status" value="1"/>
</dbReference>
<proteinExistence type="predicted"/>
<protein>
    <recommendedName>
        <fullName evidence="3">DUF4440 domain-containing protein</fullName>
    </recommendedName>
</protein>
<comment type="caution">
    <text evidence="1">The sequence shown here is derived from an EMBL/GenBank/DDBJ whole genome shotgun (WGS) entry which is preliminary data.</text>
</comment>
<evidence type="ECO:0000313" key="2">
    <source>
        <dbReference type="Proteomes" id="UP000658258"/>
    </source>
</evidence>